<dbReference type="RefSeq" id="WP_058277760.1">
    <property type="nucleotide sequence ID" value="NZ_CYPU01000039.1"/>
</dbReference>
<dbReference type="OrthoDB" id="9804723at2"/>
<dbReference type="InterPro" id="IPR029058">
    <property type="entry name" value="AB_hydrolase_fold"/>
</dbReference>
<dbReference type="STRING" id="81569.RUM4293_00156"/>
<reference evidence="1" key="1">
    <citation type="submission" date="2015-09" db="EMBL/GenBank/DDBJ databases">
        <authorList>
            <consortium name="Swine Surveillance"/>
        </authorList>
    </citation>
    <scope>NUCLEOTIDE SEQUENCE [LARGE SCALE GENOMIC DNA]</scope>
    <source>
        <strain evidence="1">CECT 4292</strain>
    </source>
</reference>
<dbReference type="AlphaFoldDB" id="A0A0N7LQJ8"/>
<protein>
    <submittedName>
        <fullName evidence="1">Uncharacterized protein</fullName>
    </submittedName>
</protein>
<dbReference type="EMBL" id="CYPU01000039">
    <property type="protein sequence ID" value="CUH48220.1"/>
    <property type="molecule type" value="Genomic_DNA"/>
</dbReference>
<dbReference type="Gene3D" id="3.40.50.1820">
    <property type="entry name" value="alpha/beta hydrolase"/>
    <property type="match status" value="1"/>
</dbReference>
<proteinExistence type="predicted"/>
<sequence>MPHLVPDHTVIKTPRMVPGTHGEGDPVVLIHSTLSYIRCDVPPVWAAAGNRVHLFDLACLGQSERPWNPALNGSVTDQVPVVHKLPKNCSHFQIRDQPKRTPAPLINLLTRKG</sequence>
<accession>A0A0N7LQJ8</accession>
<gene>
    <name evidence="1" type="ORF">RUA4292_02398</name>
</gene>
<evidence type="ECO:0000313" key="1">
    <source>
        <dbReference type="EMBL" id="CUH48220.1"/>
    </source>
</evidence>
<dbReference type="SUPFAM" id="SSF53474">
    <property type="entry name" value="alpha/beta-Hydrolases"/>
    <property type="match status" value="1"/>
</dbReference>
<dbReference type="Proteomes" id="UP000050783">
    <property type="component" value="Unassembled WGS sequence"/>
</dbReference>
<name>A0A0N7LQJ8_9RHOB</name>
<dbReference type="GeneID" id="55493602"/>
<organism evidence="1">
    <name type="scientific">Ruegeria atlantica</name>
    <dbReference type="NCBI Taxonomy" id="81569"/>
    <lineage>
        <taxon>Bacteria</taxon>
        <taxon>Pseudomonadati</taxon>
        <taxon>Pseudomonadota</taxon>
        <taxon>Alphaproteobacteria</taxon>
        <taxon>Rhodobacterales</taxon>
        <taxon>Roseobacteraceae</taxon>
        <taxon>Ruegeria</taxon>
    </lineage>
</organism>